<sequence>MEIFNGMASDTVEGRGHWQKAQRSNGNGACVEMRRLDNGEVAVRNSRFPGGPALVFTPAEMDAMMDGVRNGEFDHLAV</sequence>
<evidence type="ECO:0000313" key="3">
    <source>
        <dbReference type="EMBL" id="GLW58657.1"/>
    </source>
</evidence>
<feature type="region of interest" description="Disordered" evidence="1">
    <location>
        <begin position="1"/>
        <end position="26"/>
    </location>
</feature>
<accession>A0A9W6PPV8</accession>
<dbReference type="Proteomes" id="UP001165143">
    <property type="component" value="Unassembled WGS sequence"/>
</dbReference>
<protein>
    <recommendedName>
        <fullName evidence="2">DUF397 domain-containing protein</fullName>
    </recommendedName>
</protein>
<reference evidence="3" key="1">
    <citation type="submission" date="2023-02" db="EMBL/GenBank/DDBJ databases">
        <title>Kitasatospora phosalacinea NBRC 14362.</title>
        <authorList>
            <person name="Ichikawa N."/>
            <person name="Sato H."/>
            <person name="Tonouchi N."/>
        </authorList>
    </citation>
    <scope>NUCLEOTIDE SEQUENCE</scope>
    <source>
        <strain evidence="3">NBRC 14362</strain>
    </source>
</reference>
<dbReference type="Pfam" id="PF04149">
    <property type="entry name" value="DUF397"/>
    <property type="match status" value="1"/>
</dbReference>
<proteinExistence type="predicted"/>
<name>A0A9W6PPV8_9ACTN</name>
<organism evidence="3 4">
    <name type="scientific">Kitasatospora phosalacinea</name>
    <dbReference type="NCBI Taxonomy" id="2065"/>
    <lineage>
        <taxon>Bacteria</taxon>
        <taxon>Bacillati</taxon>
        <taxon>Actinomycetota</taxon>
        <taxon>Actinomycetes</taxon>
        <taxon>Kitasatosporales</taxon>
        <taxon>Streptomycetaceae</taxon>
        <taxon>Kitasatospora</taxon>
    </lineage>
</organism>
<gene>
    <name evidence="3" type="ORF">Kpho01_66680</name>
</gene>
<dbReference type="EMBL" id="BSRX01000056">
    <property type="protein sequence ID" value="GLW58657.1"/>
    <property type="molecule type" value="Genomic_DNA"/>
</dbReference>
<evidence type="ECO:0000256" key="1">
    <source>
        <dbReference type="SAM" id="MobiDB-lite"/>
    </source>
</evidence>
<comment type="caution">
    <text evidence="3">The sequence shown here is derived from an EMBL/GenBank/DDBJ whole genome shotgun (WGS) entry which is preliminary data.</text>
</comment>
<evidence type="ECO:0000259" key="2">
    <source>
        <dbReference type="Pfam" id="PF04149"/>
    </source>
</evidence>
<feature type="domain" description="DUF397" evidence="2">
    <location>
        <begin position="17"/>
        <end position="69"/>
    </location>
</feature>
<evidence type="ECO:0000313" key="4">
    <source>
        <dbReference type="Proteomes" id="UP001165143"/>
    </source>
</evidence>
<dbReference type="AlphaFoldDB" id="A0A9W6PPV8"/>
<dbReference type="InterPro" id="IPR007278">
    <property type="entry name" value="DUF397"/>
</dbReference>